<dbReference type="RefSeq" id="WP_188914837.1">
    <property type="nucleotide sequence ID" value="NZ_BMMF01000012.1"/>
</dbReference>
<dbReference type="AlphaFoldDB" id="A0A917V7S2"/>
<proteinExistence type="predicted"/>
<organism evidence="1 2">
    <name type="scientific">Salinarimonas ramus</name>
    <dbReference type="NCBI Taxonomy" id="690164"/>
    <lineage>
        <taxon>Bacteria</taxon>
        <taxon>Pseudomonadati</taxon>
        <taxon>Pseudomonadota</taxon>
        <taxon>Alphaproteobacteria</taxon>
        <taxon>Hyphomicrobiales</taxon>
        <taxon>Salinarimonadaceae</taxon>
        <taxon>Salinarimonas</taxon>
    </lineage>
</organism>
<dbReference type="Proteomes" id="UP000600449">
    <property type="component" value="Unassembled WGS sequence"/>
</dbReference>
<protein>
    <submittedName>
        <fullName evidence="1">Uncharacterized protein</fullName>
    </submittedName>
</protein>
<reference evidence="1 2" key="1">
    <citation type="journal article" date="2014" name="Int. J. Syst. Evol. Microbiol.">
        <title>Complete genome sequence of Corynebacterium casei LMG S-19264T (=DSM 44701T), isolated from a smear-ripened cheese.</title>
        <authorList>
            <consortium name="US DOE Joint Genome Institute (JGI-PGF)"/>
            <person name="Walter F."/>
            <person name="Albersmeier A."/>
            <person name="Kalinowski J."/>
            <person name="Ruckert C."/>
        </authorList>
    </citation>
    <scope>NUCLEOTIDE SEQUENCE [LARGE SCALE GENOMIC DNA]</scope>
    <source>
        <strain evidence="1 2">CGMCC 1.9161</strain>
    </source>
</reference>
<gene>
    <name evidence="1" type="ORF">GCM10011322_38020</name>
</gene>
<name>A0A917V7S2_9HYPH</name>
<dbReference type="EMBL" id="BMMF01000012">
    <property type="protein sequence ID" value="GGK47327.1"/>
    <property type="molecule type" value="Genomic_DNA"/>
</dbReference>
<accession>A0A917V7S2</accession>
<sequence>MPVTSGASLTAVTAINAVAVCVENAVGPPLIVVSAVLRVPFVEAVPLVWSQPRKSNVAVSPLIPSGW</sequence>
<evidence type="ECO:0000313" key="2">
    <source>
        <dbReference type="Proteomes" id="UP000600449"/>
    </source>
</evidence>
<keyword evidence="2" id="KW-1185">Reference proteome</keyword>
<comment type="caution">
    <text evidence="1">The sequence shown here is derived from an EMBL/GenBank/DDBJ whole genome shotgun (WGS) entry which is preliminary data.</text>
</comment>
<evidence type="ECO:0000313" key="1">
    <source>
        <dbReference type="EMBL" id="GGK47327.1"/>
    </source>
</evidence>